<dbReference type="WBParaSite" id="JU765_v2.g12799.t1">
    <property type="protein sequence ID" value="JU765_v2.g12799.t1"/>
    <property type="gene ID" value="JU765_v2.g12799"/>
</dbReference>
<reference evidence="2" key="1">
    <citation type="submission" date="2022-11" db="UniProtKB">
        <authorList>
            <consortium name="WormBaseParasite"/>
        </authorList>
    </citation>
    <scope>IDENTIFICATION</scope>
</reference>
<dbReference type="Proteomes" id="UP000887576">
    <property type="component" value="Unplaced"/>
</dbReference>
<sequence length="85" mass="9967">MSNLVAIIRYWMQLPDMASGVFTMWYNFYLIALSIYWIKKISIVRKFSTKCSKVESKGFIDTFGDRIKFNQTMDEHIASLKAAWA</sequence>
<accession>A0AC34Q4C8</accession>
<name>A0AC34Q4C8_9BILA</name>
<evidence type="ECO:0000313" key="2">
    <source>
        <dbReference type="WBParaSite" id="JU765_v2.g12799.t1"/>
    </source>
</evidence>
<evidence type="ECO:0000313" key="1">
    <source>
        <dbReference type="Proteomes" id="UP000887576"/>
    </source>
</evidence>
<proteinExistence type="predicted"/>
<protein>
    <submittedName>
        <fullName evidence="2">ATP synthase F0 subunit 8</fullName>
    </submittedName>
</protein>
<organism evidence="1 2">
    <name type="scientific">Panagrolaimus sp. JU765</name>
    <dbReference type="NCBI Taxonomy" id="591449"/>
    <lineage>
        <taxon>Eukaryota</taxon>
        <taxon>Metazoa</taxon>
        <taxon>Ecdysozoa</taxon>
        <taxon>Nematoda</taxon>
        <taxon>Chromadorea</taxon>
        <taxon>Rhabditida</taxon>
        <taxon>Tylenchina</taxon>
        <taxon>Panagrolaimomorpha</taxon>
        <taxon>Panagrolaimoidea</taxon>
        <taxon>Panagrolaimidae</taxon>
        <taxon>Panagrolaimus</taxon>
    </lineage>
</organism>